<comment type="caution">
    <text evidence="2">The sequence shown here is derived from an EMBL/GenBank/DDBJ whole genome shotgun (WGS) entry which is preliminary data.</text>
</comment>
<dbReference type="Proteomes" id="UP001341840">
    <property type="component" value="Unassembled WGS sequence"/>
</dbReference>
<sequence length="250" mass="26702">MTLELEHHLDPSKTPSPADSSASESTTDSAIQNPLAAGATAATSPIVGATADKGAAYKTWRKHDLAFQTWLVASITKPYQNKILQCASFFEAWITIQDLFSATSKTRVQERTKNLGQPVPVANLTQVDTFNLTAQEGEDDEAVAMVDSNVVEKIHGRTIGPFAKSMAVGIPLANSTPPPPSSSFHQPWAYITAPPSQNNALAWYPDSGANHHVTSDPTNFSSTPDTTQPTYQLLVGNGAGYTQPPTTGHN</sequence>
<keyword evidence="3" id="KW-1185">Reference proteome</keyword>
<dbReference type="EMBL" id="JASCZI010151480">
    <property type="protein sequence ID" value="MED6173098.1"/>
    <property type="molecule type" value="Genomic_DNA"/>
</dbReference>
<evidence type="ECO:0000313" key="3">
    <source>
        <dbReference type="Proteomes" id="UP001341840"/>
    </source>
</evidence>
<evidence type="ECO:0000256" key="1">
    <source>
        <dbReference type="SAM" id="MobiDB-lite"/>
    </source>
</evidence>
<evidence type="ECO:0000313" key="2">
    <source>
        <dbReference type="EMBL" id="MED6173098.1"/>
    </source>
</evidence>
<reference evidence="2 3" key="1">
    <citation type="journal article" date="2023" name="Plants (Basel)">
        <title>Bridging the Gap: Combining Genomics and Transcriptomics Approaches to Understand Stylosanthes scabra, an Orphan Legume from the Brazilian Caatinga.</title>
        <authorList>
            <person name="Ferreira-Neto J.R.C."/>
            <person name="da Silva M.D."/>
            <person name="Binneck E."/>
            <person name="de Melo N.F."/>
            <person name="da Silva R.H."/>
            <person name="de Melo A.L.T.M."/>
            <person name="Pandolfi V."/>
            <person name="Bustamante F.O."/>
            <person name="Brasileiro-Vidal A.C."/>
            <person name="Benko-Iseppon A.M."/>
        </authorList>
    </citation>
    <scope>NUCLEOTIDE SEQUENCE [LARGE SCALE GENOMIC DNA]</scope>
    <source>
        <tissue evidence="2">Leaves</tissue>
    </source>
</reference>
<feature type="region of interest" description="Disordered" evidence="1">
    <location>
        <begin position="1"/>
        <end position="29"/>
    </location>
</feature>
<name>A0ABU6VKB4_9FABA</name>
<feature type="compositionally biased region" description="Low complexity" evidence="1">
    <location>
        <begin position="15"/>
        <end position="29"/>
    </location>
</feature>
<organism evidence="2 3">
    <name type="scientific">Stylosanthes scabra</name>
    <dbReference type="NCBI Taxonomy" id="79078"/>
    <lineage>
        <taxon>Eukaryota</taxon>
        <taxon>Viridiplantae</taxon>
        <taxon>Streptophyta</taxon>
        <taxon>Embryophyta</taxon>
        <taxon>Tracheophyta</taxon>
        <taxon>Spermatophyta</taxon>
        <taxon>Magnoliopsida</taxon>
        <taxon>eudicotyledons</taxon>
        <taxon>Gunneridae</taxon>
        <taxon>Pentapetalae</taxon>
        <taxon>rosids</taxon>
        <taxon>fabids</taxon>
        <taxon>Fabales</taxon>
        <taxon>Fabaceae</taxon>
        <taxon>Papilionoideae</taxon>
        <taxon>50 kb inversion clade</taxon>
        <taxon>dalbergioids sensu lato</taxon>
        <taxon>Dalbergieae</taxon>
        <taxon>Pterocarpus clade</taxon>
        <taxon>Stylosanthes</taxon>
    </lineage>
</organism>
<protein>
    <submittedName>
        <fullName evidence="2">Uncharacterized protein</fullName>
    </submittedName>
</protein>
<feature type="compositionally biased region" description="Basic and acidic residues" evidence="1">
    <location>
        <begin position="1"/>
        <end position="11"/>
    </location>
</feature>
<gene>
    <name evidence="2" type="ORF">PIB30_056144</name>
</gene>
<accession>A0ABU6VKB4</accession>
<proteinExistence type="predicted"/>